<feature type="coiled-coil region" evidence="7">
    <location>
        <begin position="76"/>
        <end position="103"/>
    </location>
</feature>
<keyword evidence="8" id="KW-0812">Transmembrane</keyword>
<dbReference type="GO" id="GO:0016020">
    <property type="term" value="C:membrane"/>
    <property type="evidence" value="ECO:0007669"/>
    <property type="project" value="UniProtKB-SubCell"/>
</dbReference>
<evidence type="ECO:0000256" key="7">
    <source>
        <dbReference type="SAM" id="Coils"/>
    </source>
</evidence>
<dbReference type="CDD" id="cd00082">
    <property type="entry name" value="HisKA"/>
    <property type="match status" value="1"/>
</dbReference>
<feature type="domain" description="Histidine kinase" evidence="9">
    <location>
        <begin position="425"/>
        <end position="638"/>
    </location>
</feature>
<name>A0A395M2N6_9BACT</name>
<dbReference type="Pfam" id="PF02518">
    <property type="entry name" value="HATPase_c"/>
    <property type="match status" value="1"/>
</dbReference>
<dbReference type="GO" id="GO:0030295">
    <property type="term" value="F:protein kinase activator activity"/>
    <property type="evidence" value="ECO:0007669"/>
    <property type="project" value="TreeGrafter"/>
</dbReference>
<dbReference type="PANTHER" id="PTHR42878">
    <property type="entry name" value="TWO-COMPONENT HISTIDINE KINASE"/>
    <property type="match status" value="1"/>
</dbReference>
<keyword evidence="4" id="KW-0808">Transferase</keyword>
<dbReference type="GO" id="GO:0000156">
    <property type="term" value="F:phosphorelay response regulator activity"/>
    <property type="evidence" value="ECO:0007669"/>
    <property type="project" value="TreeGrafter"/>
</dbReference>
<dbReference type="InterPro" id="IPR029016">
    <property type="entry name" value="GAF-like_dom_sf"/>
</dbReference>
<feature type="transmembrane region" description="Helical" evidence="8">
    <location>
        <begin position="49"/>
        <end position="73"/>
    </location>
</feature>
<dbReference type="Gene3D" id="3.30.450.40">
    <property type="match status" value="1"/>
</dbReference>
<dbReference type="InterPro" id="IPR036097">
    <property type="entry name" value="HisK_dim/P_sf"/>
</dbReference>
<dbReference type="InterPro" id="IPR004358">
    <property type="entry name" value="Sig_transdc_His_kin-like_C"/>
</dbReference>
<reference evidence="10 11" key="1">
    <citation type="journal article" date="2011" name="ISME J.">
        <title>Community ecology of hot spring cyanobacterial mats: predominant populations and their functional potential.</title>
        <authorList>
            <person name="Klatt C.G."/>
            <person name="Wood J.M."/>
            <person name="Rusch D.B."/>
            <person name="Bateson M.M."/>
            <person name="Hamamura N."/>
            <person name="Heidelberg J.F."/>
            <person name="Grossman A.R."/>
            <person name="Bhaya D."/>
            <person name="Cohan F.M."/>
            <person name="Kuhl M."/>
            <person name="Bryant D.A."/>
            <person name="Ward D.M."/>
        </authorList>
    </citation>
    <scope>NUCLEOTIDE SEQUENCE [LARGE SCALE GENOMIC DNA]</scope>
    <source>
        <strain evidence="10">OS</strain>
    </source>
</reference>
<dbReference type="SMART" id="SM00091">
    <property type="entry name" value="PAS"/>
    <property type="match status" value="1"/>
</dbReference>
<evidence type="ECO:0000256" key="2">
    <source>
        <dbReference type="ARBA" id="ARBA00012438"/>
    </source>
</evidence>
<dbReference type="InterPro" id="IPR003018">
    <property type="entry name" value="GAF"/>
</dbReference>
<feature type="transmembrane region" description="Helical" evidence="8">
    <location>
        <begin position="21"/>
        <end position="43"/>
    </location>
</feature>
<dbReference type="PRINTS" id="PR00344">
    <property type="entry name" value="BCTRLSENSOR"/>
</dbReference>
<dbReference type="Pfam" id="PF08448">
    <property type="entry name" value="PAS_4"/>
    <property type="match status" value="1"/>
</dbReference>
<evidence type="ECO:0000256" key="3">
    <source>
        <dbReference type="ARBA" id="ARBA00022553"/>
    </source>
</evidence>
<evidence type="ECO:0000256" key="1">
    <source>
        <dbReference type="ARBA" id="ARBA00000085"/>
    </source>
</evidence>
<keyword evidence="8" id="KW-1133">Transmembrane helix</keyword>
<dbReference type="Pfam" id="PF13185">
    <property type="entry name" value="GAF_2"/>
    <property type="match status" value="1"/>
</dbReference>
<evidence type="ECO:0000256" key="8">
    <source>
        <dbReference type="SAM" id="Phobius"/>
    </source>
</evidence>
<proteinExistence type="predicted"/>
<dbReference type="SUPFAM" id="SSF55781">
    <property type="entry name" value="GAF domain-like"/>
    <property type="match status" value="1"/>
</dbReference>
<dbReference type="SUPFAM" id="SSF47384">
    <property type="entry name" value="Homodimeric domain of signal transducing histidine kinase"/>
    <property type="match status" value="1"/>
</dbReference>
<keyword evidence="6 8" id="KW-0472">Membrane</keyword>
<dbReference type="InterPro" id="IPR035965">
    <property type="entry name" value="PAS-like_dom_sf"/>
</dbReference>
<dbReference type="PROSITE" id="PS50109">
    <property type="entry name" value="HIS_KIN"/>
    <property type="match status" value="1"/>
</dbReference>
<organism evidence="10 11">
    <name type="scientific">Candidatus Thermochlorobacter aerophilus</name>
    <dbReference type="NCBI Taxonomy" id="1868324"/>
    <lineage>
        <taxon>Bacteria</taxon>
        <taxon>Pseudomonadati</taxon>
        <taxon>Chlorobiota</taxon>
        <taxon>Chlorobiia</taxon>
        <taxon>Chlorobiales</taxon>
        <taxon>Candidatus Thermochlorobacteriaceae</taxon>
        <taxon>Candidatus Thermochlorobacter</taxon>
    </lineage>
</organism>
<dbReference type="SMART" id="SM00065">
    <property type="entry name" value="GAF"/>
    <property type="match status" value="1"/>
</dbReference>
<dbReference type="InterPro" id="IPR003661">
    <property type="entry name" value="HisK_dim/P_dom"/>
</dbReference>
<dbReference type="EMBL" id="PHFL01000010">
    <property type="protein sequence ID" value="RFM25063.1"/>
    <property type="molecule type" value="Genomic_DNA"/>
</dbReference>
<protein>
    <recommendedName>
        <fullName evidence="2">histidine kinase</fullName>
        <ecNumber evidence="2">2.7.13.3</ecNumber>
    </recommendedName>
</protein>
<dbReference type="GO" id="GO:0007234">
    <property type="term" value="P:osmosensory signaling via phosphorelay pathway"/>
    <property type="evidence" value="ECO:0007669"/>
    <property type="project" value="TreeGrafter"/>
</dbReference>
<evidence type="ECO:0000313" key="11">
    <source>
        <dbReference type="Proteomes" id="UP000266389"/>
    </source>
</evidence>
<evidence type="ECO:0000259" key="9">
    <source>
        <dbReference type="PROSITE" id="PS50109"/>
    </source>
</evidence>
<dbReference type="FunFam" id="3.30.565.10:FF:000006">
    <property type="entry name" value="Sensor histidine kinase WalK"/>
    <property type="match status" value="1"/>
</dbReference>
<dbReference type="Pfam" id="PF00512">
    <property type="entry name" value="HisKA"/>
    <property type="match status" value="1"/>
</dbReference>
<dbReference type="CDD" id="cd00130">
    <property type="entry name" value="PAS"/>
    <property type="match status" value="1"/>
</dbReference>
<keyword evidence="3" id="KW-0597">Phosphoprotein</keyword>
<dbReference type="SMART" id="SM00388">
    <property type="entry name" value="HisKA"/>
    <property type="match status" value="1"/>
</dbReference>
<evidence type="ECO:0000256" key="6">
    <source>
        <dbReference type="ARBA" id="ARBA00023136"/>
    </source>
</evidence>
<dbReference type="InterPro" id="IPR013656">
    <property type="entry name" value="PAS_4"/>
</dbReference>
<comment type="caution">
    <text evidence="10">The sequence shown here is derived from an EMBL/GenBank/DDBJ whole genome shotgun (WGS) entry which is preliminary data.</text>
</comment>
<keyword evidence="7" id="KW-0175">Coiled coil</keyword>
<dbReference type="SUPFAM" id="SSF55785">
    <property type="entry name" value="PYP-like sensor domain (PAS domain)"/>
    <property type="match status" value="1"/>
</dbReference>
<evidence type="ECO:0000256" key="4">
    <source>
        <dbReference type="ARBA" id="ARBA00022679"/>
    </source>
</evidence>
<evidence type="ECO:0000256" key="5">
    <source>
        <dbReference type="ARBA" id="ARBA00022777"/>
    </source>
</evidence>
<dbReference type="EC" id="2.7.13.3" evidence="2"/>
<dbReference type="InterPro" id="IPR050351">
    <property type="entry name" value="BphY/WalK/GraS-like"/>
</dbReference>
<dbReference type="GO" id="GO:0000155">
    <property type="term" value="F:phosphorelay sensor kinase activity"/>
    <property type="evidence" value="ECO:0007669"/>
    <property type="project" value="InterPro"/>
</dbReference>
<dbReference type="InterPro" id="IPR005467">
    <property type="entry name" value="His_kinase_dom"/>
</dbReference>
<dbReference type="SUPFAM" id="SSF55874">
    <property type="entry name" value="ATPase domain of HSP90 chaperone/DNA topoisomerase II/histidine kinase"/>
    <property type="match status" value="1"/>
</dbReference>
<dbReference type="Gene3D" id="3.30.565.10">
    <property type="entry name" value="Histidine kinase-like ATPase, C-terminal domain"/>
    <property type="match status" value="1"/>
</dbReference>
<dbReference type="Gene3D" id="3.30.450.20">
    <property type="entry name" value="PAS domain"/>
    <property type="match status" value="1"/>
</dbReference>
<accession>A0A395M2N6</accession>
<gene>
    <name evidence="10" type="ORF">D0433_02460</name>
</gene>
<dbReference type="InterPro" id="IPR036890">
    <property type="entry name" value="HATPase_C_sf"/>
</dbReference>
<dbReference type="SMART" id="SM00387">
    <property type="entry name" value="HATPase_c"/>
    <property type="match status" value="1"/>
</dbReference>
<sequence>MTIRKIIDAFYQALKRNEVQLAVFAFFLCVFGALIFSVLLVYLRLPSALTIFIAVLGGVTVGVSIGGVVYSVVKRNRELTESLQRATESLNEANSRLQLYNESLASTVKRRTEELLFAELQYRSLFDSTAELIFICASDYRVIEVNRAVEIFFDWDRNSLQEFNLLGRLSPEDAARFIDAANATKSGELIETEISLLAPSGKTHFFKAEFSPLASDITPIKDGFKVLMQDITLEKRSRLEREAIIKVSDIFNQFETLPEIARHIATEFKAFFEPALLLFYHYNDATNKLVLVHADDPNIPEITQTYEVKEDTKGIAPKVALTKKAIFIDDVFKEPQLKCVEKYMMSVSGKSLFTVPLVASEQLQGVLQILTLRQRQFSEDDKRFVHILASAFAEGLYRKKLRDALAEANRTLAEKNAELEQFVYSVSHDLRAPLISIQGFASRVQELYYDKMEYEARFALERIRYNAKVMEDMITELLDLSRVGRETVKMDEIYLYELVSTVLENYRGHIDAQRTKVHISPDLPVVLFPRRRLEQVFTNLIGNAIRYTAKVENPCISIYAIDHPDVFEIVVKDNGIGIAKKDFEKVFRLFERGSSDQPGFGIGLAIVKKVVEQYGGKIWIESEVGQGAEFHFTIKKRAPSVQASTQTI</sequence>
<dbReference type="PANTHER" id="PTHR42878:SF15">
    <property type="entry name" value="BACTERIOPHYTOCHROME"/>
    <property type="match status" value="1"/>
</dbReference>
<dbReference type="Gene3D" id="1.10.287.130">
    <property type="match status" value="1"/>
</dbReference>
<dbReference type="InterPro" id="IPR000014">
    <property type="entry name" value="PAS"/>
</dbReference>
<dbReference type="InterPro" id="IPR003594">
    <property type="entry name" value="HATPase_dom"/>
</dbReference>
<dbReference type="AlphaFoldDB" id="A0A395M2N6"/>
<keyword evidence="5" id="KW-0418">Kinase</keyword>
<dbReference type="Proteomes" id="UP000266389">
    <property type="component" value="Unassembled WGS sequence"/>
</dbReference>
<evidence type="ECO:0000313" key="10">
    <source>
        <dbReference type="EMBL" id="RFM25063.1"/>
    </source>
</evidence>
<comment type="catalytic activity">
    <reaction evidence="1">
        <text>ATP + protein L-histidine = ADP + protein N-phospho-L-histidine.</text>
        <dbReference type="EC" id="2.7.13.3"/>
    </reaction>
</comment>